<keyword evidence="2" id="KW-0805">Transcription regulation</keyword>
<evidence type="ECO:0000256" key="2">
    <source>
        <dbReference type="ARBA" id="ARBA00023015"/>
    </source>
</evidence>
<keyword evidence="4" id="KW-0804">Transcription</keyword>
<dbReference type="PANTHER" id="PTHR30055">
    <property type="entry name" value="HTH-TYPE TRANSCRIPTIONAL REGULATOR RUTR"/>
    <property type="match status" value="1"/>
</dbReference>
<dbReference type="SUPFAM" id="SSF48498">
    <property type="entry name" value="Tetracyclin repressor-like, C-terminal domain"/>
    <property type="match status" value="1"/>
</dbReference>
<keyword evidence="1" id="KW-0678">Repressor</keyword>
<evidence type="ECO:0000256" key="1">
    <source>
        <dbReference type="ARBA" id="ARBA00022491"/>
    </source>
</evidence>
<dbReference type="InterPro" id="IPR004111">
    <property type="entry name" value="Repressor_TetR_C"/>
</dbReference>
<dbReference type="Gene3D" id="1.10.357.10">
    <property type="entry name" value="Tetracycline Repressor, domain 2"/>
    <property type="match status" value="1"/>
</dbReference>
<organism evidence="7 8">
    <name type="scientific">Dactylosporangium darangshiense</name>
    <dbReference type="NCBI Taxonomy" id="579108"/>
    <lineage>
        <taxon>Bacteria</taxon>
        <taxon>Bacillati</taxon>
        <taxon>Actinomycetota</taxon>
        <taxon>Actinomycetes</taxon>
        <taxon>Micromonosporales</taxon>
        <taxon>Micromonosporaceae</taxon>
        <taxon>Dactylosporangium</taxon>
    </lineage>
</organism>
<dbReference type="InterPro" id="IPR036271">
    <property type="entry name" value="Tet_transcr_reg_TetR-rel_C_sf"/>
</dbReference>
<comment type="caution">
    <text evidence="7">The sequence shown here is derived from an EMBL/GenBank/DDBJ whole genome shotgun (WGS) entry which is preliminary data.</text>
</comment>
<dbReference type="PRINTS" id="PR00400">
    <property type="entry name" value="TETREPRESSOR"/>
</dbReference>
<protein>
    <submittedName>
        <fullName evidence="7">TetR/AcrR family transcriptional regulator C-terminal domain-containing protein</fullName>
    </submittedName>
</protein>
<dbReference type="InterPro" id="IPR009057">
    <property type="entry name" value="Homeodomain-like_sf"/>
</dbReference>
<name>A0ABP8DPT4_9ACTN</name>
<dbReference type="RefSeq" id="WP_345138258.1">
    <property type="nucleotide sequence ID" value="NZ_BAABAT010000045.1"/>
</dbReference>
<evidence type="ECO:0000256" key="3">
    <source>
        <dbReference type="ARBA" id="ARBA00023125"/>
    </source>
</evidence>
<dbReference type="Pfam" id="PF02909">
    <property type="entry name" value="TetR_C_1"/>
    <property type="match status" value="1"/>
</dbReference>
<dbReference type="PROSITE" id="PS50977">
    <property type="entry name" value="HTH_TETR_2"/>
    <property type="match status" value="1"/>
</dbReference>
<dbReference type="Pfam" id="PF00440">
    <property type="entry name" value="TetR_N"/>
    <property type="match status" value="1"/>
</dbReference>
<keyword evidence="3 5" id="KW-0238">DNA-binding</keyword>
<feature type="domain" description="HTH tetR-type" evidence="6">
    <location>
        <begin position="15"/>
        <end position="75"/>
    </location>
</feature>
<keyword evidence="8" id="KW-1185">Reference proteome</keyword>
<dbReference type="InterPro" id="IPR001647">
    <property type="entry name" value="HTH_TetR"/>
</dbReference>
<evidence type="ECO:0000313" key="7">
    <source>
        <dbReference type="EMBL" id="GAA4261354.1"/>
    </source>
</evidence>
<dbReference type="SUPFAM" id="SSF46689">
    <property type="entry name" value="Homeodomain-like"/>
    <property type="match status" value="1"/>
</dbReference>
<accession>A0ABP8DPT4</accession>
<evidence type="ECO:0000256" key="4">
    <source>
        <dbReference type="ARBA" id="ARBA00023163"/>
    </source>
</evidence>
<sequence>MATVGQAAGGRRDARLTEEGIYAAALGLIDRDGIEALSMRKLAAVLGVNPMSLYHHVPNKAALLRGVTNLVARQFRPKSGDGTWQEQLHSVAHGFRALAHQHPNLIEHSFANPSSIDREDPFWTALTGILHTAGVPPTDVAPVAAVITSLFSGYLIAEVNGTLGRLAAMQPALESAESAGAPGAVADGDRGFELAMQTLILGLEAQLTRGRQPGPGLAIT</sequence>
<gene>
    <name evidence="7" type="ORF">GCM10022255_093670</name>
</gene>
<dbReference type="InterPro" id="IPR003012">
    <property type="entry name" value="Tet_transcr_reg_TetR"/>
</dbReference>
<reference evidence="8" key="1">
    <citation type="journal article" date="2019" name="Int. J. Syst. Evol. Microbiol.">
        <title>The Global Catalogue of Microorganisms (GCM) 10K type strain sequencing project: providing services to taxonomists for standard genome sequencing and annotation.</title>
        <authorList>
            <consortium name="The Broad Institute Genomics Platform"/>
            <consortium name="The Broad Institute Genome Sequencing Center for Infectious Disease"/>
            <person name="Wu L."/>
            <person name="Ma J."/>
        </authorList>
    </citation>
    <scope>NUCLEOTIDE SEQUENCE [LARGE SCALE GENOMIC DNA]</scope>
    <source>
        <strain evidence="8">JCM 17441</strain>
    </source>
</reference>
<feature type="DNA-binding region" description="H-T-H motif" evidence="5">
    <location>
        <begin position="38"/>
        <end position="57"/>
    </location>
</feature>
<evidence type="ECO:0000259" key="6">
    <source>
        <dbReference type="PROSITE" id="PS50977"/>
    </source>
</evidence>
<proteinExistence type="predicted"/>
<dbReference type="EMBL" id="BAABAT010000045">
    <property type="protein sequence ID" value="GAA4261354.1"/>
    <property type="molecule type" value="Genomic_DNA"/>
</dbReference>
<dbReference type="InterPro" id="IPR050109">
    <property type="entry name" value="HTH-type_TetR-like_transc_reg"/>
</dbReference>
<dbReference type="Proteomes" id="UP001500620">
    <property type="component" value="Unassembled WGS sequence"/>
</dbReference>
<dbReference type="PANTHER" id="PTHR30055:SF151">
    <property type="entry name" value="TRANSCRIPTIONAL REGULATORY PROTEIN"/>
    <property type="match status" value="1"/>
</dbReference>
<evidence type="ECO:0000313" key="8">
    <source>
        <dbReference type="Proteomes" id="UP001500620"/>
    </source>
</evidence>
<evidence type="ECO:0000256" key="5">
    <source>
        <dbReference type="PROSITE-ProRule" id="PRU00335"/>
    </source>
</evidence>